<reference evidence="2 3" key="1">
    <citation type="submission" date="2024-09" db="EMBL/GenBank/DDBJ databases">
        <authorList>
            <person name="Sun Q."/>
            <person name="Mori K."/>
        </authorList>
    </citation>
    <scope>NUCLEOTIDE SEQUENCE [LARGE SCALE GENOMIC DNA]</scope>
    <source>
        <strain evidence="2 3">JCM 3028</strain>
    </source>
</reference>
<comment type="caution">
    <text evidence="2">The sequence shown here is derived from an EMBL/GenBank/DDBJ whole genome shotgun (WGS) entry which is preliminary data.</text>
</comment>
<evidence type="ECO:0000313" key="3">
    <source>
        <dbReference type="Proteomes" id="UP001589610"/>
    </source>
</evidence>
<organism evidence="2 3">
    <name type="scientific">Streptosporangium vulgare</name>
    <dbReference type="NCBI Taxonomy" id="46190"/>
    <lineage>
        <taxon>Bacteria</taxon>
        <taxon>Bacillati</taxon>
        <taxon>Actinomycetota</taxon>
        <taxon>Actinomycetes</taxon>
        <taxon>Streptosporangiales</taxon>
        <taxon>Streptosporangiaceae</taxon>
        <taxon>Streptosporangium</taxon>
    </lineage>
</organism>
<dbReference type="Proteomes" id="UP001589610">
    <property type="component" value="Unassembled WGS sequence"/>
</dbReference>
<dbReference type="RefSeq" id="WP_386163277.1">
    <property type="nucleotide sequence ID" value="NZ_JBHMBS010000040.1"/>
</dbReference>
<protein>
    <submittedName>
        <fullName evidence="2">Uncharacterized protein</fullName>
    </submittedName>
</protein>
<evidence type="ECO:0000256" key="1">
    <source>
        <dbReference type="SAM" id="MobiDB-lite"/>
    </source>
</evidence>
<gene>
    <name evidence="2" type="ORF">ACFFRH_40990</name>
</gene>
<feature type="region of interest" description="Disordered" evidence="1">
    <location>
        <begin position="34"/>
        <end position="61"/>
    </location>
</feature>
<evidence type="ECO:0000313" key="2">
    <source>
        <dbReference type="EMBL" id="MFB9681888.1"/>
    </source>
</evidence>
<proteinExistence type="predicted"/>
<keyword evidence="3" id="KW-1185">Reference proteome</keyword>
<name>A0ABV5TWB1_9ACTN</name>
<accession>A0ABV5TWB1</accession>
<dbReference type="EMBL" id="JBHMBS010000040">
    <property type="protein sequence ID" value="MFB9681888.1"/>
    <property type="molecule type" value="Genomic_DNA"/>
</dbReference>
<sequence length="61" mass="5925">MPDTSDLPLPDPLPGDPVVTGLGVTLQEFVTIPASNATAPGPGSTAPVRSPTAPGGSTCPT</sequence>